<dbReference type="AlphaFoldDB" id="C0GF17"/>
<dbReference type="STRING" id="555088.DealDRAFT_1076"/>
<feature type="binding site" evidence="7">
    <location>
        <position position="56"/>
    </location>
    <ligand>
        <name>carbamoyl phosphate</name>
        <dbReference type="ChEBI" id="CHEBI:58228"/>
    </ligand>
</feature>
<dbReference type="SUPFAM" id="SSF53671">
    <property type="entry name" value="Aspartate/ornithine carbamoyltransferase"/>
    <property type="match status" value="1"/>
</dbReference>
<feature type="binding site" evidence="7">
    <location>
        <position position="221"/>
    </location>
    <ligand>
        <name>L-aspartate</name>
        <dbReference type="ChEBI" id="CHEBI:29991"/>
    </ligand>
</feature>
<evidence type="ECO:0000256" key="3">
    <source>
        <dbReference type="ARBA" id="ARBA00022679"/>
    </source>
</evidence>
<keyword evidence="3 7" id="KW-0808">Transferase</keyword>
<dbReference type="InterPro" id="IPR006131">
    <property type="entry name" value="Asp_carbamoyltransf_Asp/Orn-bd"/>
</dbReference>
<dbReference type="Pfam" id="PF02729">
    <property type="entry name" value="OTCace_N"/>
    <property type="match status" value="1"/>
</dbReference>
<dbReference type="InterPro" id="IPR006130">
    <property type="entry name" value="Asp/Orn_carbamoylTrfase"/>
</dbReference>
<dbReference type="GO" id="GO:0044205">
    <property type="term" value="P:'de novo' UMP biosynthetic process"/>
    <property type="evidence" value="ECO:0007669"/>
    <property type="project" value="UniProtKB-UniRule"/>
</dbReference>
<dbReference type="GO" id="GO:0006520">
    <property type="term" value="P:amino acid metabolic process"/>
    <property type="evidence" value="ECO:0007669"/>
    <property type="project" value="InterPro"/>
</dbReference>
<accession>C0GF17</accession>
<comment type="similarity">
    <text evidence="2 7">Belongs to the aspartate/ornithine carbamoyltransferase superfamily. ATCase family.</text>
</comment>
<dbReference type="GO" id="GO:0005829">
    <property type="term" value="C:cytosol"/>
    <property type="evidence" value="ECO:0007669"/>
    <property type="project" value="TreeGrafter"/>
</dbReference>
<evidence type="ECO:0000256" key="4">
    <source>
        <dbReference type="ARBA" id="ARBA00022975"/>
    </source>
</evidence>
<feature type="binding site" evidence="7">
    <location>
        <position position="84"/>
    </location>
    <ligand>
        <name>L-aspartate</name>
        <dbReference type="ChEBI" id="CHEBI:29991"/>
    </ligand>
</feature>
<organism evidence="10 11">
    <name type="scientific">Dethiobacter alkaliphilus AHT 1</name>
    <dbReference type="NCBI Taxonomy" id="555088"/>
    <lineage>
        <taxon>Bacteria</taxon>
        <taxon>Bacillati</taxon>
        <taxon>Bacillota</taxon>
        <taxon>Dethiobacteria</taxon>
        <taxon>Dethiobacterales</taxon>
        <taxon>Dethiobacteraceae</taxon>
        <taxon>Dethiobacter</taxon>
    </lineage>
</organism>
<evidence type="ECO:0000256" key="2">
    <source>
        <dbReference type="ARBA" id="ARBA00008896"/>
    </source>
</evidence>
<comment type="pathway">
    <text evidence="1 7">Pyrimidine metabolism; UMP biosynthesis via de novo pathway; (S)-dihydroorotate from bicarbonate: step 2/3.</text>
</comment>
<dbReference type="InterPro" id="IPR002082">
    <property type="entry name" value="Asp_carbamoyltransf"/>
</dbReference>
<dbReference type="PRINTS" id="PR00101">
    <property type="entry name" value="ATCASE"/>
</dbReference>
<dbReference type="GO" id="GO:0016597">
    <property type="term" value="F:amino acid binding"/>
    <property type="evidence" value="ECO:0007669"/>
    <property type="project" value="InterPro"/>
</dbReference>
<dbReference type="HAMAP" id="MF_00001">
    <property type="entry name" value="Asp_carb_tr"/>
    <property type="match status" value="1"/>
</dbReference>
<gene>
    <name evidence="7" type="primary">pyrB</name>
    <name evidence="10" type="ORF">DealDRAFT_1076</name>
</gene>
<feature type="binding site" evidence="7">
    <location>
        <position position="262"/>
    </location>
    <ligand>
        <name>carbamoyl phosphate</name>
        <dbReference type="ChEBI" id="CHEBI:58228"/>
    </ligand>
</feature>
<dbReference type="Gene3D" id="3.40.50.1370">
    <property type="entry name" value="Aspartate/ornithine carbamoyltransferase"/>
    <property type="match status" value="2"/>
</dbReference>
<dbReference type="NCBIfam" id="NF002032">
    <property type="entry name" value="PRK00856.1"/>
    <property type="match status" value="1"/>
</dbReference>
<feature type="binding site" evidence="7">
    <location>
        <position position="167"/>
    </location>
    <ligand>
        <name>L-aspartate</name>
        <dbReference type="ChEBI" id="CHEBI:29991"/>
    </ligand>
</feature>
<feature type="domain" description="Aspartate/ornithine carbamoyltransferase carbamoyl-P binding" evidence="9">
    <location>
        <begin position="4"/>
        <end position="147"/>
    </location>
</feature>
<evidence type="ECO:0000259" key="9">
    <source>
        <dbReference type="Pfam" id="PF02729"/>
    </source>
</evidence>
<evidence type="ECO:0000256" key="7">
    <source>
        <dbReference type="HAMAP-Rule" id="MF_00001"/>
    </source>
</evidence>
<sequence>MINHFLSTYQMSQQEIHDLLNAAQHYHGINNGGTLLPLDTLRGKMVGLLFFEPSTRTKSSFERAAKNLGAEVVELQTASSSLVKGESVLDTARTLQAMGISALVVRHASSGIPEFLAQKLDIPVINAGDGWHQHPTQAMLDLLTIRQEYDTLAGRKVLFVGDIRHSRVARSNLFAMQAMGLKVQMAGPPTLVPPEMSALGAELVADVDLALAEADVVYLLRIQWERQQGGLLPSLAEYADYYGINNRRLELMKKEAIIMHPGPVNVGVELSAAAYDSPRSRIIKQINNGVAVRMAVLDRVLT</sequence>
<evidence type="ECO:0000256" key="5">
    <source>
        <dbReference type="ARBA" id="ARBA00043884"/>
    </source>
</evidence>
<feature type="binding site" evidence="7">
    <location>
        <position position="57"/>
    </location>
    <ligand>
        <name>carbamoyl phosphate</name>
        <dbReference type="ChEBI" id="CHEBI:58228"/>
    </ligand>
</feature>
<evidence type="ECO:0000256" key="1">
    <source>
        <dbReference type="ARBA" id="ARBA00004852"/>
    </source>
</evidence>
<dbReference type="EMBL" id="ACJM01000004">
    <property type="protein sequence ID" value="EEG78199.1"/>
    <property type="molecule type" value="Genomic_DNA"/>
</dbReference>
<comment type="subunit">
    <text evidence="7">Heterododecamer (2C3:3R2) of six catalytic PyrB chains organized as two trimers (C3), and six regulatory PyrI chains organized as three dimers (R2).</text>
</comment>
<keyword evidence="4 7" id="KW-0665">Pyrimidine biosynthesis</keyword>
<reference evidence="10 11" key="1">
    <citation type="submission" date="2009-02" db="EMBL/GenBank/DDBJ databases">
        <title>Sequencing of the draft genome and assembly of Dethiobacter alkaliphilus AHT 1.</title>
        <authorList>
            <consortium name="US DOE Joint Genome Institute (JGI-PGF)"/>
            <person name="Lucas S."/>
            <person name="Copeland A."/>
            <person name="Lapidus A."/>
            <person name="Glavina del Rio T."/>
            <person name="Dalin E."/>
            <person name="Tice H."/>
            <person name="Bruce D."/>
            <person name="Goodwin L."/>
            <person name="Pitluck S."/>
            <person name="Larimer F."/>
            <person name="Land M.L."/>
            <person name="Hauser L."/>
            <person name="Muyzer G."/>
        </authorList>
    </citation>
    <scope>NUCLEOTIDE SEQUENCE [LARGE SCALE GENOMIC DNA]</scope>
    <source>
        <strain evidence="10 11">AHT 1</strain>
    </source>
</reference>
<comment type="function">
    <text evidence="5 7">Catalyzes the condensation of carbamoyl phosphate and aspartate to form carbamoyl aspartate and inorganic phosphate, the committed step in the de novo pyrimidine nucleotide biosynthesis pathway.</text>
</comment>
<evidence type="ECO:0000256" key="6">
    <source>
        <dbReference type="ARBA" id="ARBA00048859"/>
    </source>
</evidence>
<dbReference type="RefSeq" id="WP_008515562.1">
    <property type="nucleotide sequence ID" value="NZ_ACJM01000004.1"/>
</dbReference>
<evidence type="ECO:0000259" key="8">
    <source>
        <dbReference type="Pfam" id="PF00185"/>
    </source>
</evidence>
<dbReference type="EC" id="2.1.3.2" evidence="7"/>
<dbReference type="PRINTS" id="PR00100">
    <property type="entry name" value="AOTCASE"/>
</dbReference>
<comment type="catalytic activity">
    <reaction evidence="6 7">
        <text>carbamoyl phosphate + L-aspartate = N-carbamoyl-L-aspartate + phosphate + H(+)</text>
        <dbReference type="Rhea" id="RHEA:20013"/>
        <dbReference type="ChEBI" id="CHEBI:15378"/>
        <dbReference type="ChEBI" id="CHEBI:29991"/>
        <dbReference type="ChEBI" id="CHEBI:32814"/>
        <dbReference type="ChEBI" id="CHEBI:43474"/>
        <dbReference type="ChEBI" id="CHEBI:58228"/>
        <dbReference type="EC" id="2.1.3.2"/>
    </reaction>
</comment>
<dbReference type="GO" id="GO:0006207">
    <property type="term" value="P:'de novo' pyrimidine nucleobase biosynthetic process"/>
    <property type="evidence" value="ECO:0007669"/>
    <property type="project" value="InterPro"/>
</dbReference>
<dbReference type="PROSITE" id="PS00097">
    <property type="entry name" value="CARBAMOYLTRANSFERASE"/>
    <property type="match status" value="1"/>
</dbReference>
<feature type="binding site" evidence="7">
    <location>
        <position position="134"/>
    </location>
    <ligand>
        <name>carbamoyl phosphate</name>
        <dbReference type="ChEBI" id="CHEBI:58228"/>
    </ligand>
</feature>
<dbReference type="Proteomes" id="UP000006443">
    <property type="component" value="Unassembled WGS sequence"/>
</dbReference>
<dbReference type="OrthoDB" id="9774690at2"/>
<dbReference type="NCBIfam" id="TIGR00670">
    <property type="entry name" value="asp_carb_tr"/>
    <property type="match status" value="1"/>
</dbReference>
<dbReference type="PANTHER" id="PTHR45753:SF6">
    <property type="entry name" value="ASPARTATE CARBAMOYLTRANSFERASE"/>
    <property type="match status" value="1"/>
</dbReference>
<proteinExistence type="inferred from homology"/>
<protein>
    <recommendedName>
        <fullName evidence="7">Aspartate carbamoyltransferase</fullName>
        <ecNumber evidence="7">2.1.3.2</ecNumber>
    </recommendedName>
    <alternativeName>
        <fullName evidence="7">Aspartate transcarbamylase</fullName>
        <shortName evidence="7">ATCase</shortName>
    </alternativeName>
</protein>
<dbReference type="InterPro" id="IPR006132">
    <property type="entry name" value="Asp/Orn_carbamoyltranf_P-bd"/>
</dbReference>
<dbReference type="UniPathway" id="UPA00070">
    <property type="reaction ID" value="UER00116"/>
</dbReference>
<keyword evidence="11" id="KW-1185">Reference proteome</keyword>
<comment type="caution">
    <text evidence="10">The sequence shown here is derived from an EMBL/GenBank/DDBJ whole genome shotgun (WGS) entry which is preliminary data.</text>
</comment>
<dbReference type="PANTHER" id="PTHR45753">
    <property type="entry name" value="ORNITHINE CARBAMOYLTRANSFERASE, MITOCHONDRIAL"/>
    <property type="match status" value="1"/>
</dbReference>
<feature type="binding site" evidence="7">
    <location>
        <position position="263"/>
    </location>
    <ligand>
        <name>carbamoyl phosphate</name>
        <dbReference type="ChEBI" id="CHEBI:58228"/>
    </ligand>
</feature>
<feature type="binding site" evidence="7">
    <location>
        <position position="137"/>
    </location>
    <ligand>
        <name>carbamoyl phosphate</name>
        <dbReference type="ChEBI" id="CHEBI:58228"/>
    </ligand>
</feature>
<feature type="domain" description="Aspartate/ornithine carbamoyltransferase Asp/Orn-binding" evidence="8">
    <location>
        <begin position="154"/>
        <end position="298"/>
    </location>
</feature>
<evidence type="ECO:0000313" key="10">
    <source>
        <dbReference type="EMBL" id="EEG78199.1"/>
    </source>
</evidence>
<dbReference type="eggNOG" id="COG0540">
    <property type="taxonomic scope" value="Bacteria"/>
</dbReference>
<name>C0GF17_DETAL</name>
<dbReference type="GO" id="GO:0004070">
    <property type="term" value="F:aspartate carbamoyltransferase activity"/>
    <property type="evidence" value="ECO:0007669"/>
    <property type="project" value="UniProtKB-UniRule"/>
</dbReference>
<dbReference type="InterPro" id="IPR036901">
    <property type="entry name" value="Asp/Orn_carbamoylTrfase_sf"/>
</dbReference>
<evidence type="ECO:0000313" key="11">
    <source>
        <dbReference type="Proteomes" id="UP000006443"/>
    </source>
</evidence>
<dbReference type="Pfam" id="PF00185">
    <property type="entry name" value="OTCace"/>
    <property type="match status" value="1"/>
</dbReference>
<feature type="binding site" evidence="7">
    <location>
        <position position="106"/>
    </location>
    <ligand>
        <name>carbamoyl phosphate</name>
        <dbReference type="ChEBI" id="CHEBI:58228"/>
    </ligand>
</feature>